<reference evidence="2" key="1">
    <citation type="submission" date="2020-08" db="EMBL/GenBank/DDBJ databases">
        <title>Multicomponent nature underlies the extraordinary mechanical properties of spider dragline silk.</title>
        <authorList>
            <person name="Kono N."/>
            <person name="Nakamura H."/>
            <person name="Mori M."/>
            <person name="Yoshida Y."/>
            <person name="Ohtoshi R."/>
            <person name="Malay A.D."/>
            <person name="Moran D.A.P."/>
            <person name="Tomita M."/>
            <person name="Numata K."/>
            <person name="Arakawa K."/>
        </authorList>
    </citation>
    <scope>NUCLEOTIDE SEQUENCE</scope>
</reference>
<dbReference type="AlphaFoldDB" id="A0A8X7C3H9"/>
<dbReference type="Proteomes" id="UP000886998">
    <property type="component" value="Unassembled WGS sequence"/>
</dbReference>
<sequence>MRSRDYRAVGMKTLAAALGGAGYHNLACAGIRQGWDEKFSKKYFFELFPQLLSVHHKIIQSSHDRETGSKEPSVPTQHGTSISTA</sequence>
<evidence type="ECO:0000256" key="1">
    <source>
        <dbReference type="SAM" id="MobiDB-lite"/>
    </source>
</evidence>
<evidence type="ECO:0000313" key="2">
    <source>
        <dbReference type="EMBL" id="GFY51289.1"/>
    </source>
</evidence>
<accession>A0A8X7C3H9</accession>
<comment type="caution">
    <text evidence="2">The sequence shown here is derived from an EMBL/GenBank/DDBJ whole genome shotgun (WGS) entry which is preliminary data.</text>
</comment>
<feature type="compositionally biased region" description="Polar residues" evidence="1">
    <location>
        <begin position="74"/>
        <end position="85"/>
    </location>
</feature>
<organism evidence="2 3">
    <name type="scientific">Trichonephila inaurata madagascariensis</name>
    <dbReference type="NCBI Taxonomy" id="2747483"/>
    <lineage>
        <taxon>Eukaryota</taxon>
        <taxon>Metazoa</taxon>
        <taxon>Ecdysozoa</taxon>
        <taxon>Arthropoda</taxon>
        <taxon>Chelicerata</taxon>
        <taxon>Arachnida</taxon>
        <taxon>Araneae</taxon>
        <taxon>Araneomorphae</taxon>
        <taxon>Entelegynae</taxon>
        <taxon>Araneoidea</taxon>
        <taxon>Nephilidae</taxon>
        <taxon>Trichonephila</taxon>
        <taxon>Trichonephila inaurata</taxon>
    </lineage>
</organism>
<keyword evidence="3" id="KW-1185">Reference proteome</keyword>
<protein>
    <submittedName>
        <fullName evidence="2">Uncharacterized protein</fullName>
    </submittedName>
</protein>
<gene>
    <name evidence="2" type="ORF">TNIN_307521</name>
</gene>
<name>A0A8X7C3H9_9ARAC</name>
<proteinExistence type="predicted"/>
<dbReference type="EMBL" id="BMAV01007991">
    <property type="protein sequence ID" value="GFY51289.1"/>
    <property type="molecule type" value="Genomic_DNA"/>
</dbReference>
<evidence type="ECO:0000313" key="3">
    <source>
        <dbReference type="Proteomes" id="UP000886998"/>
    </source>
</evidence>
<feature type="region of interest" description="Disordered" evidence="1">
    <location>
        <begin position="59"/>
        <end position="85"/>
    </location>
</feature>